<evidence type="ECO:0000313" key="3">
    <source>
        <dbReference type="EMBL" id="QSZ28328.1"/>
    </source>
</evidence>
<dbReference type="GO" id="GO:0044780">
    <property type="term" value="P:bacterial-type flagellum assembly"/>
    <property type="evidence" value="ECO:0007669"/>
    <property type="project" value="InterPro"/>
</dbReference>
<keyword evidence="4" id="KW-1185">Reference proteome</keyword>
<protein>
    <submittedName>
        <fullName evidence="3">Flagellar protein FlgN</fullName>
    </submittedName>
</protein>
<name>A0A975GBD2_9THEO</name>
<dbReference type="Pfam" id="PF05130">
    <property type="entry name" value="FlgN"/>
    <property type="match status" value="1"/>
</dbReference>
<reference evidence="3" key="1">
    <citation type="submission" date="2020-08" db="EMBL/GenBank/DDBJ databases">
        <title>Genomic insights into the carbon and energy metabolism of the first obligate autotrophic acetogenic bacterium Aceticella autotrophica gen. nov., sp. nov.</title>
        <authorList>
            <person name="Toshchakov S.V."/>
            <person name="Elcheninov A.G."/>
            <person name="Kublanov I.V."/>
            <person name="Frolov E.N."/>
            <person name="Lebedinsky A.V."/>
        </authorList>
    </citation>
    <scope>NUCLEOTIDE SEQUENCE</scope>
    <source>
        <strain evidence="3">3443-3Ac</strain>
    </source>
</reference>
<dbReference type="InterPro" id="IPR007809">
    <property type="entry name" value="FlgN-like"/>
</dbReference>
<feature type="coiled-coil region" evidence="2">
    <location>
        <begin position="83"/>
        <end position="110"/>
    </location>
</feature>
<gene>
    <name evidence="3" type="ORF">ACETAC_03585</name>
</gene>
<evidence type="ECO:0000313" key="4">
    <source>
        <dbReference type="Proteomes" id="UP000671913"/>
    </source>
</evidence>
<keyword evidence="1" id="KW-1005">Bacterial flagellum biogenesis</keyword>
<dbReference type="KEGG" id="aaut:ACETAC_03585"/>
<keyword evidence="3" id="KW-0966">Cell projection</keyword>
<keyword evidence="3" id="KW-0282">Flagellum</keyword>
<evidence type="ECO:0000256" key="1">
    <source>
        <dbReference type="ARBA" id="ARBA00022795"/>
    </source>
</evidence>
<dbReference type="SUPFAM" id="SSF140566">
    <property type="entry name" value="FlgN-like"/>
    <property type="match status" value="1"/>
</dbReference>
<dbReference type="Gene3D" id="1.20.58.300">
    <property type="entry name" value="FlgN-like"/>
    <property type="match status" value="1"/>
</dbReference>
<keyword evidence="3" id="KW-0969">Cilium</keyword>
<evidence type="ECO:0000256" key="2">
    <source>
        <dbReference type="SAM" id="Coils"/>
    </source>
</evidence>
<sequence>MQNIKSLVEILNGELLLYKDLLDIAVKKTDIIVQGKINELDKITKIEGNIILKLANLEDKRESSLRNFSKEKEITITELCKILPAESEEMKKLQKNLKDVLNKLEQRNSLNKSLINQSLEYINSMIDFISSSLEQDNGMYEATGTFRMVPSSLIDKKV</sequence>
<keyword evidence="2" id="KW-0175">Coiled coil</keyword>
<organism evidence="3 4">
    <name type="scientific">Aceticella autotrophica</name>
    <dbReference type="NCBI Taxonomy" id="2755338"/>
    <lineage>
        <taxon>Bacteria</taxon>
        <taxon>Bacillati</taxon>
        <taxon>Bacillota</taxon>
        <taxon>Clostridia</taxon>
        <taxon>Thermoanaerobacterales</taxon>
        <taxon>Thermoanaerobacteraceae</taxon>
        <taxon>Aceticella</taxon>
    </lineage>
</organism>
<dbReference type="AlphaFoldDB" id="A0A975GBD2"/>
<dbReference type="InterPro" id="IPR036679">
    <property type="entry name" value="FlgN-like_sf"/>
</dbReference>
<dbReference type="Proteomes" id="UP000671913">
    <property type="component" value="Chromosome"/>
</dbReference>
<accession>A0A975GBD2</accession>
<proteinExistence type="predicted"/>
<dbReference type="EMBL" id="CP060096">
    <property type="protein sequence ID" value="QSZ28328.1"/>
    <property type="molecule type" value="Genomic_DNA"/>
</dbReference>